<dbReference type="Pfam" id="PF19291">
    <property type="entry name" value="TREH_N"/>
    <property type="match status" value="1"/>
</dbReference>
<dbReference type="PANTHER" id="PTHR31616">
    <property type="entry name" value="TREHALASE"/>
    <property type="match status" value="1"/>
</dbReference>
<evidence type="ECO:0000256" key="6">
    <source>
        <dbReference type="ARBA" id="ARBA00023277"/>
    </source>
</evidence>
<reference evidence="15 16" key="1">
    <citation type="submission" date="2018-03" db="EMBL/GenBank/DDBJ databases">
        <title>Genomic Encyclopedia of Archaeal and Bacterial Type Strains, Phase II (KMG-II): from individual species to whole genera.</title>
        <authorList>
            <person name="Goeker M."/>
        </authorList>
    </citation>
    <scope>NUCLEOTIDE SEQUENCE [LARGE SCALE GENOMIC DNA]</scope>
    <source>
        <strain evidence="15 16">DSM 45348</strain>
    </source>
</reference>
<evidence type="ECO:0000256" key="3">
    <source>
        <dbReference type="ARBA" id="ARBA00012757"/>
    </source>
</evidence>
<evidence type="ECO:0000256" key="12">
    <source>
        <dbReference type="SAM" id="MobiDB-lite"/>
    </source>
</evidence>
<keyword evidence="5" id="KW-0378">Hydrolase</keyword>
<evidence type="ECO:0000256" key="5">
    <source>
        <dbReference type="ARBA" id="ARBA00022801"/>
    </source>
</evidence>
<evidence type="ECO:0000259" key="13">
    <source>
        <dbReference type="Pfam" id="PF00723"/>
    </source>
</evidence>
<evidence type="ECO:0000256" key="4">
    <source>
        <dbReference type="ARBA" id="ARBA00019905"/>
    </source>
</evidence>
<accession>A0A2T0RG76</accession>
<dbReference type="GO" id="GO:0004555">
    <property type="term" value="F:alpha,alpha-trehalase activity"/>
    <property type="evidence" value="ECO:0007669"/>
    <property type="project" value="UniProtKB-EC"/>
</dbReference>
<comment type="similarity">
    <text evidence="2">Belongs to the glycosyl hydrolase 15 family.</text>
</comment>
<dbReference type="FunFam" id="1.50.10.10:FF:000005">
    <property type="entry name" value="Glycosyl hydrolase, glucoamylase"/>
    <property type="match status" value="1"/>
</dbReference>
<name>A0A2T0RG76_9ACTN</name>
<dbReference type="InterPro" id="IPR012341">
    <property type="entry name" value="6hp_glycosidase-like_sf"/>
</dbReference>
<protein>
    <recommendedName>
        <fullName evidence="4">Trehalase</fullName>
        <ecNumber evidence="3">3.2.1.28</ecNumber>
    </recommendedName>
    <alternativeName>
        <fullName evidence="8">Alpha,alpha-trehalase</fullName>
    </alternativeName>
    <alternativeName>
        <fullName evidence="9">Alpha,alpha-trehalose glucohydrolase</fullName>
    </alternativeName>
</protein>
<evidence type="ECO:0000256" key="8">
    <source>
        <dbReference type="ARBA" id="ARBA00030473"/>
    </source>
</evidence>
<dbReference type="Proteomes" id="UP000239209">
    <property type="component" value="Unassembled WGS sequence"/>
</dbReference>
<dbReference type="SUPFAM" id="SSF48208">
    <property type="entry name" value="Six-hairpin glycosidases"/>
    <property type="match status" value="1"/>
</dbReference>
<comment type="cofactor">
    <cofactor evidence="10">
        <name>phosphate</name>
        <dbReference type="ChEBI" id="CHEBI:43474"/>
    </cofactor>
</comment>
<feature type="domain" description="Trehalase-like N-terminal" evidence="14">
    <location>
        <begin position="4"/>
        <end position="148"/>
    </location>
</feature>
<evidence type="ECO:0000256" key="9">
    <source>
        <dbReference type="ARBA" id="ARBA00031637"/>
    </source>
</evidence>
<feature type="region of interest" description="Disordered" evidence="12">
    <location>
        <begin position="584"/>
        <end position="604"/>
    </location>
</feature>
<dbReference type="RefSeq" id="WP_106130709.1">
    <property type="nucleotide sequence ID" value="NZ_PVZG01000025.1"/>
</dbReference>
<evidence type="ECO:0000313" key="16">
    <source>
        <dbReference type="Proteomes" id="UP000239209"/>
    </source>
</evidence>
<dbReference type="AlphaFoldDB" id="A0A2T0RG76"/>
<dbReference type="PANTHER" id="PTHR31616:SF0">
    <property type="entry name" value="GLUCAN 1,4-ALPHA-GLUCOSIDASE"/>
    <property type="match status" value="1"/>
</dbReference>
<comment type="caution">
    <text evidence="15">The sequence shown here is derived from an EMBL/GenBank/DDBJ whole genome shotgun (WGS) entry which is preliminary data.</text>
</comment>
<gene>
    <name evidence="15" type="ORF">CLV70_12546</name>
</gene>
<evidence type="ECO:0000259" key="14">
    <source>
        <dbReference type="Pfam" id="PF19291"/>
    </source>
</evidence>
<dbReference type="EC" id="3.2.1.28" evidence="3"/>
<dbReference type="InterPro" id="IPR011613">
    <property type="entry name" value="GH15-like"/>
</dbReference>
<dbReference type="OrthoDB" id="3902805at2"/>
<keyword evidence="7" id="KW-0326">Glycosidase</keyword>
<comment type="catalytic activity">
    <reaction evidence="1">
        <text>alpha,alpha-trehalose + H2O = alpha-D-glucose + beta-D-glucose</text>
        <dbReference type="Rhea" id="RHEA:32675"/>
        <dbReference type="ChEBI" id="CHEBI:15377"/>
        <dbReference type="ChEBI" id="CHEBI:15903"/>
        <dbReference type="ChEBI" id="CHEBI:16551"/>
        <dbReference type="ChEBI" id="CHEBI:17925"/>
        <dbReference type="EC" id="3.2.1.28"/>
    </reaction>
</comment>
<dbReference type="GO" id="GO:0005993">
    <property type="term" value="P:trehalose catabolic process"/>
    <property type="evidence" value="ECO:0007669"/>
    <property type="project" value="UniProtKB-ARBA"/>
</dbReference>
<dbReference type="InterPro" id="IPR008928">
    <property type="entry name" value="6-hairpin_glycosidase_sf"/>
</dbReference>
<dbReference type="EMBL" id="PVZG01000025">
    <property type="protein sequence ID" value="PRY20165.1"/>
    <property type="molecule type" value="Genomic_DNA"/>
</dbReference>
<evidence type="ECO:0000256" key="1">
    <source>
        <dbReference type="ARBA" id="ARBA00001576"/>
    </source>
</evidence>
<comment type="pathway">
    <text evidence="11">Glycan degradation; trehalose degradation; D-glucose from alpha,alpha-trehalose: step 1/1.</text>
</comment>
<organism evidence="15 16">
    <name type="scientific">Pseudosporangium ferrugineum</name>
    <dbReference type="NCBI Taxonomy" id="439699"/>
    <lineage>
        <taxon>Bacteria</taxon>
        <taxon>Bacillati</taxon>
        <taxon>Actinomycetota</taxon>
        <taxon>Actinomycetes</taxon>
        <taxon>Micromonosporales</taxon>
        <taxon>Micromonosporaceae</taxon>
        <taxon>Pseudosporangium</taxon>
    </lineage>
</organism>
<feature type="domain" description="GH15-like" evidence="13">
    <location>
        <begin position="217"/>
        <end position="580"/>
    </location>
</feature>
<sequence>MTGHIEDYALIGDLQSAALVGRDGSIDWLCLPRFDSTACFAALLGDESAGHWRIAPTGGGDARRRYRGDSLVLETEWQTPDGVVRVLDFMPPRGEAADVVRIVEGVSGAVPMRMDLVLRFDYGRVVPWVRRQGRDLSAIAGPDAVWLRTDAPLHGRDRATASEFTVGEGERVPFVLTYQLSHLPRPEPVDPVAALADSERYWHEWIGRCDYDGRWSDIVRRSLILLKALTYAPTGGIVAAATSSLPEQIGGPRNWDYRYCWLRDATFTLQALLGTGYVAEAKAWREWLLRAVAGDPADLQIMYGLDGTRRLPEYTADWLSGYRGSTPVRIGNAAAGQLQLDVWGEVLDGLHTAREAGIASTDAGWDLQRALLDFLEGEWRQPDNGLWEVRGDRRQFVHSKVMAWAGFDRAVTAVERHGLDGPVDRWRAARDEIHAEVCAKGFDADRNTFTQSYGSPALDAALLLIPRVGFLPPTDPRVVGTVEAVQRDLCQDGFVLRYRPGHDNVDGLPGTEGAFLACTFWLVDALHAIGRRDDAEQLFERLLDLRNDVGMLSEEYDPASGHQLGNTPQAFSLVGLVNSARLLSGTPTQTSADSAAQQTRRPSR</sequence>
<keyword evidence="16" id="KW-1185">Reference proteome</keyword>
<keyword evidence="6" id="KW-0119">Carbohydrate metabolism</keyword>
<evidence type="ECO:0000256" key="7">
    <source>
        <dbReference type="ARBA" id="ARBA00023295"/>
    </source>
</evidence>
<dbReference type="Pfam" id="PF00723">
    <property type="entry name" value="Glyco_hydro_15"/>
    <property type="match status" value="1"/>
</dbReference>
<evidence type="ECO:0000256" key="2">
    <source>
        <dbReference type="ARBA" id="ARBA00006188"/>
    </source>
</evidence>
<dbReference type="InterPro" id="IPR045582">
    <property type="entry name" value="Trehalase-like_N"/>
</dbReference>
<dbReference type="Gene3D" id="1.50.10.10">
    <property type="match status" value="1"/>
</dbReference>
<feature type="compositionally biased region" description="Polar residues" evidence="12">
    <location>
        <begin position="585"/>
        <end position="604"/>
    </location>
</feature>
<proteinExistence type="inferred from homology"/>
<evidence type="ECO:0000256" key="10">
    <source>
        <dbReference type="ARBA" id="ARBA00053030"/>
    </source>
</evidence>
<evidence type="ECO:0000313" key="15">
    <source>
        <dbReference type="EMBL" id="PRY20165.1"/>
    </source>
</evidence>
<evidence type="ECO:0000256" key="11">
    <source>
        <dbReference type="ARBA" id="ARBA00060615"/>
    </source>
</evidence>